<organism evidence="2 3">
    <name type="scientific">Vanrija albida</name>
    <dbReference type="NCBI Taxonomy" id="181172"/>
    <lineage>
        <taxon>Eukaryota</taxon>
        <taxon>Fungi</taxon>
        <taxon>Dikarya</taxon>
        <taxon>Basidiomycota</taxon>
        <taxon>Agaricomycotina</taxon>
        <taxon>Tremellomycetes</taxon>
        <taxon>Trichosporonales</taxon>
        <taxon>Trichosporonaceae</taxon>
        <taxon>Vanrija</taxon>
    </lineage>
</organism>
<feature type="region of interest" description="Disordered" evidence="1">
    <location>
        <begin position="118"/>
        <end position="144"/>
    </location>
</feature>
<accession>A0ABR3Q6N2</accession>
<reference evidence="2 3" key="1">
    <citation type="submission" date="2023-08" db="EMBL/GenBank/DDBJ databases">
        <title>Annotated Genome Sequence of Vanrija albida AlHP1.</title>
        <authorList>
            <person name="Herzog R."/>
        </authorList>
    </citation>
    <scope>NUCLEOTIDE SEQUENCE [LARGE SCALE GENOMIC DNA]</scope>
    <source>
        <strain evidence="2 3">AlHP1</strain>
    </source>
</reference>
<feature type="compositionally biased region" description="Basic residues" evidence="1">
    <location>
        <begin position="134"/>
        <end position="144"/>
    </location>
</feature>
<evidence type="ECO:0000313" key="3">
    <source>
        <dbReference type="Proteomes" id="UP001565368"/>
    </source>
</evidence>
<sequence length="144" mass="15494">MTRVSSRHRRVPHAYRAPPPPPPPPELALPSLPPLPPLAPIDLALAPGSDTAVLERPKPPPAYSRRRAPPPPPPTGDEAHAATARAFLADGISSGQYSRAECLRELKRLVLELESACQRRGTLPGSSSAEAATKQRRRLTTVDE</sequence>
<dbReference type="EMBL" id="JBBXJM010000003">
    <property type="protein sequence ID" value="KAL1410101.1"/>
    <property type="molecule type" value="Genomic_DNA"/>
</dbReference>
<name>A0ABR3Q6N2_9TREE</name>
<dbReference type="GeneID" id="95985147"/>
<evidence type="ECO:0000256" key="1">
    <source>
        <dbReference type="SAM" id="MobiDB-lite"/>
    </source>
</evidence>
<evidence type="ECO:0000313" key="2">
    <source>
        <dbReference type="EMBL" id="KAL1410101.1"/>
    </source>
</evidence>
<proteinExistence type="predicted"/>
<gene>
    <name evidence="2" type="ORF">Q8F55_004104</name>
</gene>
<protein>
    <submittedName>
        <fullName evidence="2">Uncharacterized protein</fullName>
    </submittedName>
</protein>
<comment type="caution">
    <text evidence="2">The sequence shown here is derived from an EMBL/GenBank/DDBJ whole genome shotgun (WGS) entry which is preliminary data.</text>
</comment>
<feature type="region of interest" description="Disordered" evidence="1">
    <location>
        <begin position="1"/>
        <end position="83"/>
    </location>
</feature>
<keyword evidence="3" id="KW-1185">Reference proteome</keyword>
<feature type="compositionally biased region" description="Pro residues" evidence="1">
    <location>
        <begin position="17"/>
        <end position="39"/>
    </location>
</feature>
<feature type="compositionally biased region" description="Basic residues" evidence="1">
    <location>
        <begin position="1"/>
        <end position="13"/>
    </location>
</feature>
<dbReference type="RefSeq" id="XP_069210045.1">
    <property type="nucleotide sequence ID" value="XM_069352627.1"/>
</dbReference>
<dbReference type="Proteomes" id="UP001565368">
    <property type="component" value="Unassembled WGS sequence"/>
</dbReference>